<comment type="caution">
    <text evidence="2">The sequence shown here is derived from an EMBL/GenBank/DDBJ whole genome shotgun (WGS) entry which is preliminary data.</text>
</comment>
<name>A0A426XK83_ENSVE</name>
<evidence type="ECO:0000313" key="3">
    <source>
        <dbReference type="Proteomes" id="UP000287651"/>
    </source>
</evidence>
<evidence type="ECO:0000256" key="1">
    <source>
        <dbReference type="SAM" id="MobiDB-lite"/>
    </source>
</evidence>
<protein>
    <submittedName>
        <fullName evidence="2">Uncharacterized protein</fullName>
    </submittedName>
</protein>
<dbReference type="EMBL" id="AMZH03019765">
    <property type="protein sequence ID" value="RRT39929.1"/>
    <property type="molecule type" value="Genomic_DNA"/>
</dbReference>
<proteinExistence type="predicted"/>
<dbReference type="AlphaFoldDB" id="A0A426XK83"/>
<accession>A0A426XK83</accession>
<dbReference type="Proteomes" id="UP000287651">
    <property type="component" value="Unassembled WGS sequence"/>
</dbReference>
<feature type="compositionally biased region" description="Basic residues" evidence="1">
    <location>
        <begin position="84"/>
        <end position="104"/>
    </location>
</feature>
<sequence length="178" mass="20450">MQDAENKYMIGRKQLTYKWRPCERRHQPRRWPRLRHRAALRLQLGSFVQIATNVNKVEHRSVYEKLIPSVEEPTYVGRGAAAPRPRKMMKRHAPRGSHAARRTKGPSMQEIDRRRGFRRWTSKGRGPGLGFIRAGRRRPEANRGSGVKGPAVGPTLDGTGSLFEPESDPISDLLRFYD</sequence>
<gene>
    <name evidence="2" type="ORF">B296_00057186</name>
</gene>
<organism evidence="2 3">
    <name type="scientific">Ensete ventricosum</name>
    <name type="common">Abyssinian banana</name>
    <name type="synonym">Musa ensete</name>
    <dbReference type="NCBI Taxonomy" id="4639"/>
    <lineage>
        <taxon>Eukaryota</taxon>
        <taxon>Viridiplantae</taxon>
        <taxon>Streptophyta</taxon>
        <taxon>Embryophyta</taxon>
        <taxon>Tracheophyta</taxon>
        <taxon>Spermatophyta</taxon>
        <taxon>Magnoliopsida</taxon>
        <taxon>Liliopsida</taxon>
        <taxon>Zingiberales</taxon>
        <taxon>Musaceae</taxon>
        <taxon>Ensete</taxon>
    </lineage>
</organism>
<feature type="region of interest" description="Disordered" evidence="1">
    <location>
        <begin position="82"/>
        <end position="172"/>
    </location>
</feature>
<reference evidence="2 3" key="1">
    <citation type="journal article" date="2014" name="Agronomy (Basel)">
        <title>A Draft Genome Sequence for Ensete ventricosum, the Drought-Tolerant Tree Against Hunger.</title>
        <authorList>
            <person name="Harrison J."/>
            <person name="Moore K.A."/>
            <person name="Paszkiewicz K."/>
            <person name="Jones T."/>
            <person name="Grant M."/>
            <person name="Ambacheew D."/>
            <person name="Muzemil S."/>
            <person name="Studholme D.J."/>
        </authorList>
    </citation>
    <scope>NUCLEOTIDE SEQUENCE [LARGE SCALE GENOMIC DNA]</scope>
</reference>
<evidence type="ECO:0000313" key="2">
    <source>
        <dbReference type="EMBL" id="RRT39929.1"/>
    </source>
</evidence>